<evidence type="ECO:0000256" key="1">
    <source>
        <dbReference type="ARBA" id="ARBA00023015"/>
    </source>
</evidence>
<dbReference type="Pfam" id="PF00196">
    <property type="entry name" value="GerE"/>
    <property type="match status" value="1"/>
</dbReference>
<dbReference type="Gene3D" id="1.10.10.10">
    <property type="entry name" value="Winged helix-like DNA-binding domain superfamily/Winged helix DNA-binding domain"/>
    <property type="match status" value="1"/>
</dbReference>
<evidence type="ECO:0000256" key="3">
    <source>
        <dbReference type="ARBA" id="ARBA00023163"/>
    </source>
</evidence>
<name>A0A653B1A5_ECTOL</name>
<dbReference type="InterPro" id="IPR005143">
    <property type="entry name" value="TF_LuxR_autoind-bd_dom"/>
</dbReference>
<dbReference type="EMBL" id="LR130779">
    <property type="protein sequence ID" value="VDN62007.1"/>
    <property type="molecule type" value="Genomic_DNA"/>
</dbReference>
<dbReference type="PANTHER" id="PTHR44688:SF16">
    <property type="entry name" value="DNA-BINDING TRANSCRIPTIONAL ACTIVATOR DEVR_DOSR"/>
    <property type="match status" value="1"/>
</dbReference>
<proteinExistence type="predicted"/>
<evidence type="ECO:0000313" key="4">
    <source>
        <dbReference type="EMBL" id="VDN62007.1"/>
    </source>
</evidence>
<accession>A0A653B1A5</accession>
<keyword evidence="3" id="KW-0804">Transcription</keyword>
<gene>
    <name evidence="4" type="ORF">POT9AD_1016</name>
</gene>
<dbReference type="GO" id="GO:0003677">
    <property type="term" value="F:DNA binding"/>
    <property type="evidence" value="ECO:0007669"/>
    <property type="project" value="UniProtKB-KW"/>
</dbReference>
<protein>
    <submittedName>
        <fullName evidence="4">Uncharacterized protein</fullName>
    </submittedName>
</protein>
<dbReference type="PANTHER" id="PTHR44688">
    <property type="entry name" value="DNA-BINDING TRANSCRIPTIONAL ACTIVATOR DEVR_DOSR"/>
    <property type="match status" value="1"/>
</dbReference>
<dbReference type="OrthoDB" id="9774661at2"/>
<keyword evidence="2" id="KW-0238">DNA-binding</keyword>
<organism evidence="4">
    <name type="scientific">Ectopseudomonas oleovorans</name>
    <name type="common">Pseudomonas oleovorans</name>
    <dbReference type="NCBI Taxonomy" id="301"/>
    <lineage>
        <taxon>Bacteria</taxon>
        <taxon>Pseudomonadati</taxon>
        <taxon>Pseudomonadota</taxon>
        <taxon>Gammaproteobacteria</taxon>
        <taxon>Pseudomonadales</taxon>
        <taxon>Pseudomonadaceae</taxon>
        <taxon>Ectopseudomonas</taxon>
    </lineage>
</organism>
<dbReference type="Pfam" id="PF03472">
    <property type="entry name" value="Autoind_bind"/>
    <property type="match status" value="1"/>
</dbReference>
<dbReference type="PRINTS" id="PR00038">
    <property type="entry name" value="HTHLUXR"/>
</dbReference>
<dbReference type="AlphaFoldDB" id="A0A653B1A5"/>
<evidence type="ECO:0000256" key="2">
    <source>
        <dbReference type="ARBA" id="ARBA00023125"/>
    </source>
</evidence>
<dbReference type="SUPFAM" id="SSF46894">
    <property type="entry name" value="C-terminal effector domain of the bipartite response regulators"/>
    <property type="match status" value="1"/>
</dbReference>
<sequence>MLKGYGMIRIPDLYYRQLIEVINDCILYRGVESIEKALSWTMEITDCTGIVYCEVGSSNSELKRFVNCSYSEDWVKEYFGHGFHQVDPVISKAQSRYGLHSWPGQTGEIPMEQKIFLEAAQDYGLTSGLVCSAARSGEEDERSSICSMAIKDDGKETQLSQFVLENIVPALQVAAGEIFDEPAEDCPLSLREVEVLRWVAAGKTSWEAGAVLNISEATIKFHLSNVYRKLNITTRAQAISHAIQMGWL</sequence>
<reference evidence="4" key="1">
    <citation type="submission" date="2018-11" db="EMBL/GenBank/DDBJ databases">
        <authorList>
            <consortium name="Genoscope - CEA"/>
            <person name="William W."/>
        </authorList>
    </citation>
    <scope>NUCLEOTIDE SEQUENCE [LARGE SCALE GENOMIC DNA]</scope>
    <source>
        <strain evidence="4">T9AD</strain>
    </source>
</reference>
<dbReference type="GO" id="GO:0006355">
    <property type="term" value="P:regulation of DNA-templated transcription"/>
    <property type="evidence" value="ECO:0007669"/>
    <property type="project" value="InterPro"/>
</dbReference>
<dbReference type="InterPro" id="IPR016032">
    <property type="entry name" value="Sig_transdc_resp-reg_C-effctor"/>
</dbReference>
<dbReference type="InterPro" id="IPR036693">
    <property type="entry name" value="TF_LuxR_autoind-bd_dom_sf"/>
</dbReference>
<dbReference type="PROSITE" id="PS50043">
    <property type="entry name" value="HTH_LUXR_2"/>
    <property type="match status" value="1"/>
</dbReference>
<dbReference type="SUPFAM" id="SSF75516">
    <property type="entry name" value="Pheromone-binding domain of LuxR-like quorum-sensing transcription factors"/>
    <property type="match status" value="1"/>
</dbReference>
<dbReference type="InterPro" id="IPR000792">
    <property type="entry name" value="Tscrpt_reg_LuxR_C"/>
</dbReference>
<dbReference type="SMART" id="SM00421">
    <property type="entry name" value="HTH_LUXR"/>
    <property type="match status" value="1"/>
</dbReference>
<dbReference type="Gene3D" id="3.30.450.80">
    <property type="entry name" value="Transcription factor LuxR-like, autoinducer-binding domain"/>
    <property type="match status" value="1"/>
</dbReference>
<dbReference type="InterPro" id="IPR036388">
    <property type="entry name" value="WH-like_DNA-bd_sf"/>
</dbReference>
<keyword evidence="1" id="KW-0805">Transcription regulation</keyword>
<dbReference type="CDD" id="cd06170">
    <property type="entry name" value="LuxR_C_like"/>
    <property type="match status" value="1"/>
</dbReference>